<reference evidence="2" key="1">
    <citation type="journal article" date="2017" name="Nat. Commun.">
        <title>The asparagus genome sheds light on the origin and evolution of a young Y chromosome.</title>
        <authorList>
            <person name="Harkess A."/>
            <person name="Zhou J."/>
            <person name="Xu C."/>
            <person name="Bowers J.E."/>
            <person name="Van der Hulst R."/>
            <person name="Ayyampalayam S."/>
            <person name="Mercati F."/>
            <person name="Riccardi P."/>
            <person name="McKain M.R."/>
            <person name="Kakrana A."/>
            <person name="Tang H."/>
            <person name="Ray J."/>
            <person name="Groenendijk J."/>
            <person name="Arikit S."/>
            <person name="Mathioni S.M."/>
            <person name="Nakano M."/>
            <person name="Shan H."/>
            <person name="Telgmann-Rauber A."/>
            <person name="Kanno A."/>
            <person name="Yue Z."/>
            <person name="Chen H."/>
            <person name="Li W."/>
            <person name="Chen Y."/>
            <person name="Xu X."/>
            <person name="Zhang Y."/>
            <person name="Luo S."/>
            <person name="Chen H."/>
            <person name="Gao J."/>
            <person name="Mao Z."/>
            <person name="Pires J.C."/>
            <person name="Luo M."/>
            <person name="Kudrna D."/>
            <person name="Wing R.A."/>
            <person name="Meyers B.C."/>
            <person name="Yi K."/>
            <person name="Kong H."/>
            <person name="Lavrijsen P."/>
            <person name="Sunseri F."/>
            <person name="Falavigna A."/>
            <person name="Ye Y."/>
            <person name="Leebens-Mack J.H."/>
            <person name="Chen G."/>
        </authorList>
    </citation>
    <scope>NUCLEOTIDE SEQUENCE [LARGE SCALE GENOMIC DNA]</scope>
    <source>
        <strain evidence="2">cv. DH0086</strain>
    </source>
</reference>
<proteinExistence type="predicted"/>
<evidence type="ECO:0000313" key="1">
    <source>
        <dbReference type="EMBL" id="ONK80575.1"/>
    </source>
</evidence>
<gene>
    <name evidence="1" type="ORF">A4U43_C01F19350</name>
</gene>
<accession>A0A5P1FQK4</accession>
<dbReference type="PANTHER" id="PTHR10799">
    <property type="entry name" value="SNF2/RAD54 HELICASE FAMILY"/>
    <property type="match status" value="1"/>
</dbReference>
<sequence>MKRVEENLGSIRNTKGRSMHNTVVELRNICNHLYLSQLQAEMVDGLLPRHYLPSLVRLCGKLEMLDHLLPKLKATDHRVS</sequence>
<protein>
    <submittedName>
        <fullName evidence="1">Uncharacterized protein</fullName>
    </submittedName>
</protein>
<dbReference type="InterPro" id="IPR027417">
    <property type="entry name" value="P-loop_NTPase"/>
</dbReference>
<dbReference type="EMBL" id="CM007381">
    <property type="protein sequence ID" value="ONK80575.1"/>
    <property type="molecule type" value="Genomic_DNA"/>
</dbReference>
<dbReference type="AlphaFoldDB" id="A0A5P1FQK4"/>
<name>A0A5P1FQK4_ASPOF</name>
<keyword evidence="2" id="KW-1185">Reference proteome</keyword>
<dbReference type="Proteomes" id="UP000243459">
    <property type="component" value="Chromosome 1"/>
</dbReference>
<dbReference type="Gene3D" id="3.40.50.300">
    <property type="entry name" value="P-loop containing nucleotide triphosphate hydrolases"/>
    <property type="match status" value="1"/>
</dbReference>
<organism evidence="1 2">
    <name type="scientific">Asparagus officinalis</name>
    <name type="common">Garden asparagus</name>
    <dbReference type="NCBI Taxonomy" id="4686"/>
    <lineage>
        <taxon>Eukaryota</taxon>
        <taxon>Viridiplantae</taxon>
        <taxon>Streptophyta</taxon>
        <taxon>Embryophyta</taxon>
        <taxon>Tracheophyta</taxon>
        <taxon>Spermatophyta</taxon>
        <taxon>Magnoliopsida</taxon>
        <taxon>Liliopsida</taxon>
        <taxon>Asparagales</taxon>
        <taxon>Asparagaceae</taxon>
        <taxon>Asparagoideae</taxon>
        <taxon>Asparagus</taxon>
    </lineage>
</organism>
<evidence type="ECO:0000313" key="2">
    <source>
        <dbReference type="Proteomes" id="UP000243459"/>
    </source>
</evidence>
<dbReference type="Gramene" id="ONK80575">
    <property type="protein sequence ID" value="ONK80575"/>
    <property type="gene ID" value="A4U43_C01F19350"/>
</dbReference>